<dbReference type="PANTHER" id="PTHR11994">
    <property type="entry name" value="60S RIBOSOMAL PROTEIN L11-RELATED"/>
    <property type="match status" value="1"/>
</dbReference>
<dbReference type="SUPFAM" id="SSF57850">
    <property type="entry name" value="RING/U-box"/>
    <property type="match status" value="1"/>
</dbReference>
<dbReference type="Proteomes" id="UP000290289">
    <property type="component" value="Chromosome 10"/>
</dbReference>
<dbReference type="InterPro" id="IPR020929">
    <property type="entry name" value="Ribosomal_uL5_CS"/>
</dbReference>
<evidence type="ECO:0000256" key="4">
    <source>
        <dbReference type="ARBA" id="ARBA00022833"/>
    </source>
</evidence>
<dbReference type="SMART" id="SM00744">
    <property type="entry name" value="RINGv"/>
    <property type="match status" value="1"/>
</dbReference>
<evidence type="ECO:0000256" key="2">
    <source>
        <dbReference type="ARBA" id="ARBA00022723"/>
    </source>
</evidence>
<dbReference type="SUPFAM" id="SSF55282">
    <property type="entry name" value="RL5-like"/>
    <property type="match status" value="1"/>
</dbReference>
<evidence type="ECO:0000256" key="3">
    <source>
        <dbReference type="ARBA" id="ARBA00022771"/>
    </source>
</evidence>
<keyword evidence="3" id="KW-0863">Zinc-finger</keyword>
<feature type="domain" description="RING-CH-type" evidence="8">
    <location>
        <begin position="175"/>
        <end position="250"/>
    </location>
</feature>
<dbReference type="GO" id="GO:1990904">
    <property type="term" value="C:ribonucleoprotein complex"/>
    <property type="evidence" value="ECO:0007669"/>
    <property type="project" value="UniProtKB-KW"/>
</dbReference>
<dbReference type="PROSITE" id="PS51292">
    <property type="entry name" value="ZF_RING_CH"/>
    <property type="match status" value="1"/>
</dbReference>
<gene>
    <name evidence="9" type="ORF">DVH24_017361</name>
</gene>
<evidence type="ECO:0000256" key="5">
    <source>
        <dbReference type="ARBA" id="ARBA00022980"/>
    </source>
</evidence>
<evidence type="ECO:0000313" key="10">
    <source>
        <dbReference type="Proteomes" id="UP000290289"/>
    </source>
</evidence>
<evidence type="ECO:0000256" key="7">
    <source>
        <dbReference type="SAM" id="MobiDB-lite"/>
    </source>
</evidence>
<dbReference type="PROSITE" id="PS00358">
    <property type="entry name" value="RIBOSOMAL_L5"/>
    <property type="match status" value="1"/>
</dbReference>
<dbReference type="InterPro" id="IPR057266">
    <property type="entry name" value="Ribosomal_uL5_euk/arc-type"/>
</dbReference>
<proteinExistence type="inferred from homology"/>
<protein>
    <recommendedName>
        <fullName evidence="8">RING-CH-type domain-containing protein</fullName>
    </recommendedName>
</protein>
<feature type="compositionally biased region" description="Basic and acidic residues" evidence="7">
    <location>
        <begin position="75"/>
        <end position="88"/>
    </location>
</feature>
<organism evidence="9 10">
    <name type="scientific">Malus domestica</name>
    <name type="common">Apple</name>
    <name type="synonym">Pyrus malus</name>
    <dbReference type="NCBI Taxonomy" id="3750"/>
    <lineage>
        <taxon>Eukaryota</taxon>
        <taxon>Viridiplantae</taxon>
        <taxon>Streptophyta</taxon>
        <taxon>Embryophyta</taxon>
        <taxon>Tracheophyta</taxon>
        <taxon>Spermatophyta</taxon>
        <taxon>Magnoliopsida</taxon>
        <taxon>eudicotyledons</taxon>
        <taxon>Gunneridae</taxon>
        <taxon>Pentapetalae</taxon>
        <taxon>rosids</taxon>
        <taxon>fabids</taxon>
        <taxon>Rosales</taxon>
        <taxon>Rosaceae</taxon>
        <taxon>Amygdaloideae</taxon>
        <taxon>Maleae</taxon>
        <taxon>Malus</taxon>
    </lineage>
</organism>
<dbReference type="Gene3D" id="3.30.1440.10">
    <property type="match status" value="1"/>
</dbReference>
<feature type="region of interest" description="Disordered" evidence="7">
    <location>
        <begin position="75"/>
        <end position="105"/>
    </location>
</feature>
<dbReference type="InterPro" id="IPR011016">
    <property type="entry name" value="Znf_RING-CH"/>
</dbReference>
<keyword evidence="5" id="KW-0689">Ribosomal protein</keyword>
<dbReference type="STRING" id="3750.A0A498IS72"/>
<sequence>MDAGACDLQDRREVLGGVDQKGGEKSKSSVVWSVVETVIVIESEEDVCVTGKNEDLEALGSELGSDKAVVEGLEKPNDKEACGQRGSDEVPSQVEQGANKNSNCSVDGNVSETVVVINSSESGSAVGDNRRLVPKVEELGSSKVLMEESKKKVPQAENDSYVNDMKCGSGRGFGNKWDGERVCRICHLNSDISPPRKMGTANSSITADLIQLGCGCKDELGVAHGHCAEAWFRVKGNRTCEICGETAQNITGHGNNRFMEEWHEATLADIGNNSSERNASCWRGQPFCNFIMACLVIAFVLPWFFRASESKMANPMREIKVQKLVLNISVGESGDRLTRAAKVLEQLSGQTPVFSKARYTVRSFGIRRNEKIACYVTVRGEKAMQLLESGLKVKEYELLRRNFSDTGCFGFGIQEHIDLGIKYDPSTGIYGMDFYVVLERPGYRVGRRRRCKSRVGIQHRVTKEDSMKWFQVKYEGVILNKSQNITG</sequence>
<dbReference type="GO" id="GO:0003735">
    <property type="term" value="F:structural constituent of ribosome"/>
    <property type="evidence" value="ECO:0007669"/>
    <property type="project" value="InterPro"/>
</dbReference>
<dbReference type="Gene3D" id="3.30.40.10">
    <property type="entry name" value="Zinc/RING finger domain, C3HC4 (zinc finger)"/>
    <property type="match status" value="1"/>
</dbReference>
<accession>A0A498IS72</accession>
<keyword evidence="2" id="KW-0479">Metal-binding</keyword>
<evidence type="ECO:0000259" key="8">
    <source>
        <dbReference type="PROSITE" id="PS51292"/>
    </source>
</evidence>
<dbReference type="FunFam" id="3.30.1440.10:FF:000002">
    <property type="entry name" value="60S ribosomal protein L11"/>
    <property type="match status" value="1"/>
</dbReference>
<keyword evidence="6" id="KW-0687">Ribonucleoprotein</keyword>
<dbReference type="GO" id="GO:0005840">
    <property type="term" value="C:ribosome"/>
    <property type="evidence" value="ECO:0007669"/>
    <property type="project" value="UniProtKB-KW"/>
</dbReference>
<feature type="compositionally biased region" description="Polar residues" evidence="7">
    <location>
        <begin position="93"/>
        <end position="105"/>
    </location>
</feature>
<dbReference type="EMBL" id="RDQH01000336">
    <property type="protein sequence ID" value="RXH86308.1"/>
    <property type="molecule type" value="Genomic_DNA"/>
</dbReference>
<dbReference type="Pfam" id="PF00673">
    <property type="entry name" value="Ribosomal_L5_C"/>
    <property type="match status" value="1"/>
</dbReference>
<name>A0A498IS72_MALDO</name>
<keyword evidence="4" id="KW-0862">Zinc</keyword>
<comment type="similarity">
    <text evidence="1">Belongs to the universal ribosomal protein uL5 family.</text>
</comment>
<dbReference type="InterPro" id="IPR031309">
    <property type="entry name" value="Ribosomal_uL5_C"/>
</dbReference>
<dbReference type="InterPro" id="IPR013083">
    <property type="entry name" value="Znf_RING/FYVE/PHD"/>
</dbReference>
<dbReference type="GO" id="GO:0008270">
    <property type="term" value="F:zinc ion binding"/>
    <property type="evidence" value="ECO:0007669"/>
    <property type="project" value="UniProtKB-KW"/>
</dbReference>
<reference evidence="9 10" key="1">
    <citation type="submission" date="2018-10" db="EMBL/GenBank/DDBJ databases">
        <title>A high-quality apple genome assembly.</title>
        <authorList>
            <person name="Hu J."/>
        </authorList>
    </citation>
    <scope>NUCLEOTIDE SEQUENCE [LARGE SCALE GENOMIC DNA]</scope>
    <source>
        <strain evidence="10">cv. HFTH1</strain>
        <tissue evidence="9">Young leaf</tissue>
    </source>
</reference>
<dbReference type="InterPro" id="IPR022803">
    <property type="entry name" value="Ribosomal_uL5_dom_sf"/>
</dbReference>
<dbReference type="NCBIfam" id="NF003258">
    <property type="entry name" value="PRK04219.1"/>
    <property type="match status" value="1"/>
</dbReference>
<dbReference type="Pfam" id="PF12906">
    <property type="entry name" value="RINGv"/>
    <property type="match status" value="1"/>
</dbReference>
<dbReference type="GO" id="GO:0006412">
    <property type="term" value="P:translation"/>
    <property type="evidence" value="ECO:0007669"/>
    <property type="project" value="InterPro"/>
</dbReference>
<dbReference type="InterPro" id="IPR002132">
    <property type="entry name" value="Ribosomal_uL5"/>
</dbReference>
<evidence type="ECO:0000256" key="6">
    <source>
        <dbReference type="ARBA" id="ARBA00023274"/>
    </source>
</evidence>
<keyword evidence="10" id="KW-1185">Reference proteome</keyword>
<evidence type="ECO:0000313" key="9">
    <source>
        <dbReference type="EMBL" id="RXH86308.1"/>
    </source>
</evidence>
<evidence type="ECO:0000256" key="1">
    <source>
        <dbReference type="ARBA" id="ARBA00008553"/>
    </source>
</evidence>
<dbReference type="InterPro" id="IPR031310">
    <property type="entry name" value="Ribosomal_uL5_N"/>
</dbReference>
<dbReference type="AlphaFoldDB" id="A0A498IS72"/>
<comment type="caution">
    <text evidence="9">The sequence shown here is derived from an EMBL/GenBank/DDBJ whole genome shotgun (WGS) entry which is preliminary data.</text>
</comment>
<dbReference type="Pfam" id="PF00281">
    <property type="entry name" value="Ribosomal_L5"/>
    <property type="match status" value="1"/>
</dbReference>